<dbReference type="FunFam" id="3.90.930.12:FF:000003">
    <property type="entry name" value="60S ribosomal protein L9"/>
    <property type="match status" value="1"/>
</dbReference>
<feature type="domain" description="Large ribosomal subunit protein uL6 alpha-beta" evidence="5">
    <location>
        <begin position="116"/>
        <end position="188"/>
    </location>
</feature>
<organism evidence="6">
    <name type="scientific">Spironucleus salmonicida</name>
    <dbReference type="NCBI Taxonomy" id="348837"/>
    <lineage>
        <taxon>Eukaryota</taxon>
        <taxon>Metamonada</taxon>
        <taxon>Diplomonadida</taxon>
        <taxon>Hexamitidae</taxon>
        <taxon>Hexamitinae</taxon>
        <taxon>Spironucleus</taxon>
    </lineage>
</organism>
<evidence type="ECO:0000256" key="4">
    <source>
        <dbReference type="SAM" id="Phobius"/>
    </source>
</evidence>
<name>V6LFP1_9EUKA</name>
<accession>V6LFP1</accession>
<dbReference type="GO" id="GO:0003735">
    <property type="term" value="F:structural constituent of ribosome"/>
    <property type="evidence" value="ECO:0007669"/>
    <property type="project" value="InterPro"/>
</dbReference>
<feature type="transmembrane region" description="Helical" evidence="4">
    <location>
        <begin position="88"/>
        <end position="108"/>
    </location>
</feature>
<evidence type="ECO:0000259" key="5">
    <source>
        <dbReference type="Pfam" id="PF00347"/>
    </source>
</evidence>
<keyword evidence="4" id="KW-0812">Transmembrane</keyword>
<dbReference type="PANTHER" id="PTHR11655:SF16">
    <property type="entry name" value="60S RIBOSOMAL PROTEIN L9"/>
    <property type="match status" value="1"/>
</dbReference>
<dbReference type="PANTHER" id="PTHR11655">
    <property type="entry name" value="60S/50S RIBOSOMAL PROTEIN L6/L9"/>
    <property type="match status" value="1"/>
</dbReference>
<gene>
    <name evidence="6" type="ORF">SS50377_17266</name>
</gene>
<dbReference type="SUPFAM" id="SSF56053">
    <property type="entry name" value="Ribosomal protein L6"/>
    <property type="match status" value="2"/>
</dbReference>
<protein>
    <submittedName>
        <fullName evidence="6">Ribosomal protein L9</fullName>
    </submittedName>
</protein>
<dbReference type="GO" id="GO:0022625">
    <property type="term" value="C:cytosolic large ribosomal subunit"/>
    <property type="evidence" value="ECO:0007669"/>
    <property type="project" value="TreeGrafter"/>
</dbReference>
<keyword evidence="3" id="KW-0687">Ribonucleoprotein</keyword>
<dbReference type="AlphaFoldDB" id="V6LFP1"/>
<keyword evidence="2 6" id="KW-0689">Ribosomal protein</keyword>
<dbReference type="Pfam" id="PF00347">
    <property type="entry name" value="Ribosomal_L6"/>
    <property type="match status" value="1"/>
</dbReference>
<dbReference type="Gene3D" id="3.90.930.12">
    <property type="entry name" value="Ribosomal protein L6, alpha-beta domain"/>
    <property type="match status" value="2"/>
</dbReference>
<dbReference type="InterPro" id="IPR020040">
    <property type="entry name" value="Ribosomal_uL6_a/b-dom"/>
</dbReference>
<dbReference type="GO" id="GO:0019843">
    <property type="term" value="F:rRNA binding"/>
    <property type="evidence" value="ECO:0007669"/>
    <property type="project" value="InterPro"/>
</dbReference>
<evidence type="ECO:0000256" key="1">
    <source>
        <dbReference type="ARBA" id="ARBA00009356"/>
    </source>
</evidence>
<dbReference type="VEuPathDB" id="GiardiaDB:SS50377_25054"/>
<dbReference type="EMBL" id="KI546146">
    <property type="protein sequence ID" value="EST43108.1"/>
    <property type="molecule type" value="Genomic_DNA"/>
</dbReference>
<keyword evidence="4" id="KW-0472">Membrane</keyword>
<comment type="similarity">
    <text evidence="1">Belongs to the universal ribosomal protein uL6 family.</text>
</comment>
<dbReference type="InterPro" id="IPR036789">
    <property type="entry name" value="Ribosomal_uL6-like_a/b-dom_sf"/>
</dbReference>
<reference evidence="6" key="1">
    <citation type="journal article" date="2014" name="PLoS Genet.">
        <title>The Genome of Spironucleus salmonicida Highlights a Fish Pathogen Adapted to Fluctuating Environments.</title>
        <authorList>
            <person name="Xu F."/>
            <person name="Jerlstrom-Hultqvist J."/>
            <person name="Einarsson E."/>
            <person name="Astvaldsson A."/>
            <person name="Svard S.G."/>
            <person name="Andersson J.O."/>
        </authorList>
    </citation>
    <scope>NUCLEOTIDE SEQUENCE</scope>
</reference>
<sequence>MAAIQFEQLGKRYQIHTPHDLTPSTLNEYGDLTFDVGYLPYNTLFYLTADGELLVGWGPRRLGVRSAPAKASALSPGRRRGAVIQFRTWLFSTAPILLFIFHSFVMVLKNVCTITIPEGIKCELVGKKVTITGPRGTLFRDFVHTPCELEMVGAEVIVTVWFPKGQQKSLPRTITAHIQNLITGVTKGYLYKMRLAYAHFPISVNIVDNASTIEIRNFLRESEVRKITAQPGVKIEISKDIKDELIITGNDVELVSMFCAQIHESVKIRHKDLRKFLDGIYVSHRGTQ</sequence>
<dbReference type="InterPro" id="IPR000702">
    <property type="entry name" value="Ribosomal_uL6-like"/>
</dbReference>
<evidence type="ECO:0000256" key="3">
    <source>
        <dbReference type="ARBA" id="ARBA00023274"/>
    </source>
</evidence>
<dbReference type="GO" id="GO:0002181">
    <property type="term" value="P:cytoplasmic translation"/>
    <property type="evidence" value="ECO:0007669"/>
    <property type="project" value="TreeGrafter"/>
</dbReference>
<evidence type="ECO:0000313" key="6">
    <source>
        <dbReference type="EMBL" id="EST43108.1"/>
    </source>
</evidence>
<evidence type="ECO:0000256" key="2">
    <source>
        <dbReference type="ARBA" id="ARBA00022980"/>
    </source>
</evidence>
<dbReference type="VEuPathDB" id="GiardiaDB:SS50377_25072"/>
<proteinExistence type="inferred from homology"/>
<keyword evidence="4" id="KW-1133">Transmembrane helix</keyword>